<organism evidence="8 9">
    <name type="scientific">Mucor velutinosus</name>
    <dbReference type="NCBI Taxonomy" id="708070"/>
    <lineage>
        <taxon>Eukaryota</taxon>
        <taxon>Fungi</taxon>
        <taxon>Fungi incertae sedis</taxon>
        <taxon>Mucoromycota</taxon>
        <taxon>Mucoromycotina</taxon>
        <taxon>Mucoromycetes</taxon>
        <taxon>Mucorales</taxon>
        <taxon>Mucorineae</taxon>
        <taxon>Mucoraceae</taxon>
        <taxon>Mucor</taxon>
    </lineage>
</organism>
<dbReference type="GO" id="GO:0005634">
    <property type="term" value="C:nucleus"/>
    <property type="evidence" value="ECO:0007669"/>
    <property type="project" value="TreeGrafter"/>
</dbReference>
<dbReference type="PROSITE" id="PS00028">
    <property type="entry name" value="ZINC_FINGER_C2H2_1"/>
    <property type="match status" value="4"/>
</dbReference>
<feature type="compositionally biased region" description="Basic and acidic residues" evidence="6">
    <location>
        <begin position="139"/>
        <end position="149"/>
    </location>
</feature>
<proteinExistence type="predicted"/>
<feature type="domain" description="C2H2-type" evidence="7">
    <location>
        <begin position="541"/>
        <end position="564"/>
    </location>
</feature>
<evidence type="ECO:0000256" key="3">
    <source>
        <dbReference type="ARBA" id="ARBA00022771"/>
    </source>
</evidence>
<keyword evidence="1" id="KW-0479">Metal-binding</keyword>
<dbReference type="GO" id="GO:0000981">
    <property type="term" value="F:DNA-binding transcription factor activity, RNA polymerase II-specific"/>
    <property type="evidence" value="ECO:0007669"/>
    <property type="project" value="TreeGrafter"/>
</dbReference>
<keyword evidence="9" id="KW-1185">Reference proteome</keyword>
<keyword evidence="4" id="KW-0862">Zinc</keyword>
<evidence type="ECO:0000256" key="2">
    <source>
        <dbReference type="ARBA" id="ARBA00022737"/>
    </source>
</evidence>
<evidence type="ECO:0000313" key="9">
    <source>
        <dbReference type="Proteomes" id="UP001304243"/>
    </source>
</evidence>
<reference evidence="8 9" key="1">
    <citation type="submission" date="2022-11" db="EMBL/GenBank/DDBJ databases">
        <title>Mucor velutinosus strain NIH1002 WGS.</title>
        <authorList>
            <person name="Subramanian P."/>
            <person name="Mullikin J.C."/>
            <person name="Segre J.A."/>
            <person name="Zelazny A.M."/>
        </authorList>
    </citation>
    <scope>NUCLEOTIDE SEQUENCE [LARGE SCALE GENOMIC DNA]</scope>
    <source>
        <strain evidence="8 9">NIH1002</strain>
    </source>
</reference>
<accession>A0AAN7HMB5</accession>
<dbReference type="SUPFAM" id="SSF57667">
    <property type="entry name" value="beta-beta-alpha zinc fingers"/>
    <property type="match status" value="1"/>
</dbReference>
<dbReference type="PROSITE" id="PS50157">
    <property type="entry name" value="ZINC_FINGER_C2H2_2"/>
    <property type="match status" value="3"/>
</dbReference>
<dbReference type="PANTHER" id="PTHR24409:SF295">
    <property type="entry name" value="AZ2-RELATED"/>
    <property type="match status" value="1"/>
</dbReference>
<dbReference type="PANTHER" id="PTHR24409">
    <property type="entry name" value="ZINC FINGER PROTEIN 142"/>
    <property type="match status" value="1"/>
</dbReference>
<comment type="caution">
    <text evidence="8">The sequence shown here is derived from an EMBL/GenBank/DDBJ whole genome shotgun (WGS) entry which is preliminary data.</text>
</comment>
<evidence type="ECO:0000256" key="6">
    <source>
        <dbReference type="SAM" id="MobiDB-lite"/>
    </source>
</evidence>
<gene>
    <name evidence="8" type="ORF">ATC70_002347</name>
</gene>
<dbReference type="GO" id="GO:0000977">
    <property type="term" value="F:RNA polymerase II transcription regulatory region sequence-specific DNA binding"/>
    <property type="evidence" value="ECO:0007669"/>
    <property type="project" value="TreeGrafter"/>
</dbReference>
<dbReference type="InterPro" id="IPR013087">
    <property type="entry name" value="Znf_C2H2_type"/>
</dbReference>
<dbReference type="RefSeq" id="XP_064681410.1">
    <property type="nucleotide sequence ID" value="XM_064821724.1"/>
</dbReference>
<feature type="region of interest" description="Disordered" evidence="6">
    <location>
        <begin position="121"/>
        <end position="183"/>
    </location>
</feature>
<dbReference type="SMART" id="SM00355">
    <property type="entry name" value="ZnF_C2H2"/>
    <property type="match status" value="7"/>
</dbReference>
<keyword evidence="3 5" id="KW-0863">Zinc-finger</keyword>
<feature type="domain" description="C2H2-type" evidence="7">
    <location>
        <begin position="427"/>
        <end position="455"/>
    </location>
</feature>
<name>A0AAN7HMB5_9FUNG</name>
<feature type="compositionally biased region" description="Low complexity" evidence="6">
    <location>
        <begin position="347"/>
        <end position="362"/>
    </location>
</feature>
<dbReference type="Proteomes" id="UP001304243">
    <property type="component" value="Unassembled WGS sequence"/>
</dbReference>
<dbReference type="EMBL" id="JASEJX010000015">
    <property type="protein sequence ID" value="KAK4514744.1"/>
    <property type="molecule type" value="Genomic_DNA"/>
</dbReference>
<dbReference type="InterPro" id="IPR036236">
    <property type="entry name" value="Znf_C2H2_sf"/>
</dbReference>
<dbReference type="AlphaFoldDB" id="A0AAN7HMB5"/>
<feature type="region of interest" description="Disordered" evidence="6">
    <location>
        <begin position="381"/>
        <end position="406"/>
    </location>
</feature>
<dbReference type="GO" id="GO:0008270">
    <property type="term" value="F:zinc ion binding"/>
    <property type="evidence" value="ECO:0007669"/>
    <property type="project" value="UniProtKB-KW"/>
</dbReference>
<sequence>MKKSHPSKRSLVIVERRTLSLDFCFDEPDDGQKIKKMRMLDTSGNTETLTHIISANDPLDKANSTTHHRDSQAEPSLNKNLNCRVGDKEEVGAEGSDEIEAACSDIKGLKDKGEQQTEAAYKTNKGDFTQSVAAPQAASDRRRENDKFEQVTTSSLSKDKPTTAPHTKTQQAPKPIPSPAQEANTTEPANLLIHTRQCHLCVFPPTTFSELILHYAAAHNITIPKTAKYLHLQPDLDNVDDVCQMCDRKYKSRATFISHLQKMHKIQCSSAKVAPIPTSSKVPTVHENLNNKVLPATASSKSPDATSSFTAPSSDQNSATPTAPNAVQKNKKATPASNIKKNDSPTSKKAQAKSATSSSTTQNDSDAFAVKFLLEDGLLNSSVSTSPSRSPTQSLSPAEASSPAIAPQSAMQRNFVALYPDLLDPHNYCKCCKKTFSSKHVYRNHCKTAHSIPLPDPNDPNFFCYVCNLKNPDLFTYRKHMSKVHRMNGFPKMVDIKCHHCRNTFTNERKYSEHLKKVAQWEQEIQLMEKRPTPMWDEPSLHCSKCLKTFETDKSYKGHLRYFHGMSATKYYKRLQEVENDHNQSNKALDRENADKDHFFCFACRKDFFDKYQFDQHLKETHKLRLSNTSISNLKIAPSPQVFAKPLDPTLYYFMMRGVGQANSN</sequence>
<evidence type="ECO:0000313" key="8">
    <source>
        <dbReference type="EMBL" id="KAK4514744.1"/>
    </source>
</evidence>
<dbReference type="Pfam" id="PF12874">
    <property type="entry name" value="zf-met"/>
    <property type="match status" value="1"/>
</dbReference>
<feature type="region of interest" description="Disordered" evidence="6">
    <location>
        <begin position="295"/>
        <end position="362"/>
    </location>
</feature>
<evidence type="ECO:0000256" key="1">
    <source>
        <dbReference type="ARBA" id="ARBA00022723"/>
    </source>
</evidence>
<evidence type="ECO:0000259" key="7">
    <source>
        <dbReference type="PROSITE" id="PS50157"/>
    </source>
</evidence>
<evidence type="ECO:0000256" key="4">
    <source>
        <dbReference type="ARBA" id="ARBA00022833"/>
    </source>
</evidence>
<keyword evidence="2" id="KW-0677">Repeat</keyword>
<feature type="compositionally biased region" description="Polar residues" evidence="6">
    <location>
        <begin position="295"/>
        <end position="328"/>
    </location>
</feature>
<dbReference type="GeneID" id="89946049"/>
<protein>
    <recommendedName>
        <fullName evidence="7">C2H2-type domain-containing protein</fullName>
    </recommendedName>
</protein>
<evidence type="ECO:0000256" key="5">
    <source>
        <dbReference type="PROSITE-ProRule" id="PRU00042"/>
    </source>
</evidence>
<feature type="region of interest" description="Disordered" evidence="6">
    <location>
        <begin position="56"/>
        <end position="79"/>
    </location>
</feature>
<feature type="domain" description="C2H2-type" evidence="7">
    <location>
        <begin position="599"/>
        <end position="622"/>
    </location>
</feature>